<dbReference type="PANTHER" id="PTHR30615:SF8">
    <property type="entry name" value="UPF0047 PROTEIN C4A8.02C"/>
    <property type="match status" value="1"/>
</dbReference>
<keyword evidence="3" id="KW-1185">Reference proteome</keyword>
<evidence type="ECO:0000313" key="2">
    <source>
        <dbReference type="EMBL" id="XAT63743.1"/>
    </source>
</evidence>
<sequence length="131" mass="14786">MIIDITTQKREEIIDITDDVRKAVQLENGFVVVYTPHTTTAVIVNEAERGLLDDFIKKLSELVPYMAGYSHDRIDSNADAHIKAGILGNSITVPVVRGELLLGTWQRILFVELDGPRERRVYVMTYEAKKG</sequence>
<dbReference type="InterPro" id="IPR001602">
    <property type="entry name" value="UPF0047_YjbQ-like"/>
</dbReference>
<dbReference type="Proteomes" id="UP001492541">
    <property type="component" value="Chromosome"/>
</dbReference>
<dbReference type="SUPFAM" id="SSF111038">
    <property type="entry name" value="YjbQ-like"/>
    <property type="match status" value="1"/>
</dbReference>
<dbReference type="NCBIfam" id="TIGR00149">
    <property type="entry name" value="TIGR00149_YjbQ"/>
    <property type="match status" value="1"/>
</dbReference>
<protein>
    <submittedName>
        <fullName evidence="2">Secondary thiamine-phosphate synthase enzyme YjbQ</fullName>
    </submittedName>
</protein>
<evidence type="ECO:0000313" key="3">
    <source>
        <dbReference type="Proteomes" id="UP001492541"/>
    </source>
</evidence>
<dbReference type="PROSITE" id="PS01314">
    <property type="entry name" value="UPF0047"/>
    <property type="match status" value="1"/>
</dbReference>
<dbReference type="Pfam" id="PF01894">
    <property type="entry name" value="YjbQ"/>
    <property type="match status" value="1"/>
</dbReference>
<dbReference type="Gene3D" id="2.60.120.460">
    <property type="entry name" value="YjbQ-like"/>
    <property type="match status" value="1"/>
</dbReference>
<organism evidence="2 3">
    <name type="scientific">Geoglobus acetivorans</name>
    <dbReference type="NCBI Taxonomy" id="565033"/>
    <lineage>
        <taxon>Archaea</taxon>
        <taxon>Methanobacteriati</taxon>
        <taxon>Methanobacteriota</taxon>
        <taxon>Archaeoglobi</taxon>
        <taxon>Archaeoglobales</taxon>
        <taxon>Archaeoglobaceae</taxon>
        <taxon>Geoglobus</taxon>
    </lineage>
</organism>
<dbReference type="RefSeq" id="WP_193806969.1">
    <property type="nucleotide sequence ID" value="NZ_CP087714.1"/>
</dbReference>
<proteinExistence type="inferred from homology"/>
<comment type="similarity">
    <text evidence="1">Belongs to the UPF0047 family.</text>
</comment>
<gene>
    <name evidence="2" type="ORF">LPQ35_10885</name>
</gene>
<accession>A0ABZ3H2H0</accession>
<evidence type="ECO:0000256" key="1">
    <source>
        <dbReference type="ARBA" id="ARBA00005534"/>
    </source>
</evidence>
<dbReference type="PANTHER" id="PTHR30615">
    <property type="entry name" value="UNCHARACTERIZED PROTEIN YJBQ-RELATED"/>
    <property type="match status" value="1"/>
</dbReference>
<dbReference type="GeneID" id="90450208"/>
<dbReference type="InterPro" id="IPR035917">
    <property type="entry name" value="YjbQ-like_sf"/>
</dbReference>
<dbReference type="PIRSF" id="PIRSF004681">
    <property type="entry name" value="UCP004681"/>
    <property type="match status" value="1"/>
</dbReference>
<name>A0ABZ3H2H0_GEOAI</name>
<dbReference type="EMBL" id="CP087714">
    <property type="protein sequence ID" value="XAT63743.1"/>
    <property type="molecule type" value="Genomic_DNA"/>
</dbReference>
<reference evidence="2 3" key="1">
    <citation type="submission" date="2021-11" db="EMBL/GenBank/DDBJ databases">
        <title>Whole genome of Geoglobus acetivorans.</title>
        <authorList>
            <person name="Liu D."/>
        </authorList>
    </citation>
    <scope>NUCLEOTIDE SEQUENCE [LARGE SCALE GENOMIC DNA]</scope>
    <source>
        <strain evidence="2 3">SBH6</strain>
    </source>
</reference>